<dbReference type="PANTHER" id="PTHR11851:SF49">
    <property type="entry name" value="MITOCHONDRIAL-PROCESSING PEPTIDASE SUBUNIT ALPHA"/>
    <property type="match status" value="1"/>
</dbReference>
<feature type="chain" id="PRO_5009209845" evidence="2">
    <location>
        <begin position="29"/>
        <end position="955"/>
    </location>
</feature>
<dbReference type="SUPFAM" id="SSF63411">
    <property type="entry name" value="LuxS/MPP-like metallohydrolase"/>
    <property type="match status" value="4"/>
</dbReference>
<dbReference type="PANTHER" id="PTHR11851">
    <property type="entry name" value="METALLOPROTEASE"/>
    <property type="match status" value="1"/>
</dbReference>
<feature type="signal peptide" evidence="2">
    <location>
        <begin position="1"/>
        <end position="28"/>
    </location>
</feature>
<keyword evidence="2" id="KW-0732">Signal</keyword>
<dbReference type="AlphaFoldDB" id="A0A1E7ZG27"/>
<dbReference type="Pfam" id="PF00675">
    <property type="entry name" value="Peptidase_M16"/>
    <property type="match status" value="2"/>
</dbReference>
<dbReference type="EMBL" id="MDHN01000004">
    <property type="protein sequence ID" value="OFC72414.1"/>
    <property type="molecule type" value="Genomic_DNA"/>
</dbReference>
<dbReference type="InterPro" id="IPR007863">
    <property type="entry name" value="Peptidase_M16_C"/>
</dbReference>
<feature type="domain" description="Peptidase M16 N-terminal" evidence="3">
    <location>
        <begin position="58"/>
        <end position="151"/>
    </location>
</feature>
<feature type="domain" description="Peptidase M16 C-terminal" evidence="4">
    <location>
        <begin position="216"/>
        <end position="394"/>
    </location>
</feature>
<dbReference type="STRING" id="1656094.BFC18_02285"/>
<dbReference type="Pfam" id="PF05193">
    <property type="entry name" value="Peptidase_M16_C"/>
    <property type="match status" value="2"/>
</dbReference>
<comment type="similarity">
    <text evidence="1">Belongs to the peptidase M16 family.</text>
</comment>
<dbReference type="InterPro" id="IPR011249">
    <property type="entry name" value="Metalloenz_LuxS/M16"/>
</dbReference>
<comment type="caution">
    <text evidence="5">The sequence shown here is derived from an EMBL/GenBank/DDBJ whole genome shotgun (WGS) entry which is preliminary data.</text>
</comment>
<keyword evidence="6" id="KW-1185">Reference proteome</keyword>
<accession>A0A1E7ZG27</accession>
<feature type="domain" description="Peptidase M16 N-terminal" evidence="3">
    <location>
        <begin position="542"/>
        <end position="659"/>
    </location>
</feature>
<sequence length="955" mass="105299">MNPKSLFKISCVAAAVGLLASCSQTPTAKTKATTATVAEDTAFSVNYEKFTLNNGLEVVLHQDHSDPITAVALTFHVGSARELEGRTGFAHLFEHLLFLESENLGKGGLDKMSSRIGGSGANGSTSRDRTNYFQTVPNDALEKMIWAEADKLGYFINTVTDAVLAKEKQVVKNEKRQGVDNQPYGHARYVIGKNLYPESHPYNWQVIGSLEDLQNATLQDVKDFYNKWYVPNNATLVIAGDFDPQQAKAWVHKYFDEIPRGDDIKPLEERPSDLEEIKKRFYEDNFARLPELRMVWPGVANFEDDAYALQILGELLAGSKESPLQKVLVDEKELTSDVYFYNSTSEIAGEVNLITRAYPGTDLDDVQAAVNEAFARFEKDGFSDDELKRVKAGLETEFYNGLSDVLGKAFQLAQYNIFAGDPGYINEDLQKSLAVTREDIMRVYNTYIKGQPFVATSFVPKGEQELALAGSAPAQVEEEVIVANGRGEDFELPAETEYARTPSSFDRSVEPAYGKAPVPAIPDVWQTQLQNGMAVSGINNTELPLVEFALTIKGGHLLETAEKSGTANLLAELLTRGTATKTPEQLQKAIDMLGASIHAGASSDSFTISGTTLSHNYAETMALVTELLLEPRWDVREFELAKQSTLSTLAQQKAEPNAIASIEFMKLLYGEDSILSIPATGTEASVNNVTMTDLKTYYENYLTPSVADFLIVGDVKQQQVTESLTELTAKWKAKQVALPDFGTPAKPDASKVYFYDVPGAKQSVLRFGYLALAETDADFYPATVMNYKLGGGGFASRLTQALREGKGYTYGIRSGFQGSDRVGPFQISSGVRTNVTYESAALVKEILEDYPASFTEEDLANTKSFMEKSTARQFETYGAKLNLLEKVTDYGWEPGYVNQRLETVKGMTVEEIKRLANTYADPEHMIWLVVGDAETQLPRLNDLGFGEPVLLNPAE</sequence>
<dbReference type="PROSITE" id="PS51257">
    <property type="entry name" value="PROKAR_LIPOPROTEIN"/>
    <property type="match status" value="1"/>
</dbReference>
<feature type="domain" description="Peptidase M16 C-terminal" evidence="4">
    <location>
        <begin position="688"/>
        <end position="864"/>
    </location>
</feature>
<dbReference type="GO" id="GO:0046872">
    <property type="term" value="F:metal ion binding"/>
    <property type="evidence" value="ECO:0007669"/>
    <property type="project" value="InterPro"/>
</dbReference>
<dbReference type="RefSeq" id="WP_070123328.1">
    <property type="nucleotide sequence ID" value="NZ_MDHN01000004.1"/>
</dbReference>
<dbReference type="Gene3D" id="3.30.830.10">
    <property type="entry name" value="Metalloenzyme, LuxS/M16 peptidase-like"/>
    <property type="match status" value="4"/>
</dbReference>
<proteinExistence type="inferred from homology"/>
<evidence type="ECO:0000313" key="5">
    <source>
        <dbReference type="EMBL" id="OFC72414.1"/>
    </source>
</evidence>
<protein>
    <submittedName>
        <fullName evidence="5">Peptidase M16</fullName>
    </submittedName>
</protein>
<evidence type="ECO:0000256" key="2">
    <source>
        <dbReference type="SAM" id="SignalP"/>
    </source>
</evidence>
<reference evidence="5 6" key="1">
    <citation type="submission" date="2016-08" db="EMBL/GenBank/DDBJ databases">
        <authorList>
            <person name="Seilhamer J.J."/>
        </authorList>
    </citation>
    <scope>NUCLEOTIDE SEQUENCE [LARGE SCALE GENOMIC DNA]</scope>
    <source>
        <strain evidence="5 6">KCTC 42603</strain>
    </source>
</reference>
<evidence type="ECO:0000313" key="6">
    <source>
        <dbReference type="Proteomes" id="UP000175691"/>
    </source>
</evidence>
<evidence type="ECO:0000256" key="1">
    <source>
        <dbReference type="ARBA" id="ARBA00007261"/>
    </source>
</evidence>
<gene>
    <name evidence="5" type="ORF">BFC18_02285</name>
</gene>
<name>A0A1E7ZG27_9ALTE</name>
<dbReference type="Proteomes" id="UP000175691">
    <property type="component" value="Unassembled WGS sequence"/>
</dbReference>
<dbReference type="InterPro" id="IPR011765">
    <property type="entry name" value="Pept_M16_N"/>
</dbReference>
<organism evidence="5 6">
    <name type="scientific">Alteromonas confluentis</name>
    <dbReference type="NCBI Taxonomy" id="1656094"/>
    <lineage>
        <taxon>Bacteria</taxon>
        <taxon>Pseudomonadati</taxon>
        <taxon>Pseudomonadota</taxon>
        <taxon>Gammaproteobacteria</taxon>
        <taxon>Alteromonadales</taxon>
        <taxon>Alteromonadaceae</taxon>
        <taxon>Alteromonas/Salinimonas group</taxon>
        <taxon>Alteromonas</taxon>
    </lineage>
</organism>
<evidence type="ECO:0000259" key="3">
    <source>
        <dbReference type="Pfam" id="PF00675"/>
    </source>
</evidence>
<dbReference type="OrthoDB" id="9811314at2"/>
<evidence type="ECO:0000259" key="4">
    <source>
        <dbReference type="Pfam" id="PF05193"/>
    </source>
</evidence>
<dbReference type="InterPro" id="IPR050361">
    <property type="entry name" value="MPP/UQCRC_Complex"/>
</dbReference>